<keyword evidence="3" id="KW-1185">Reference proteome</keyword>
<accession>A0A4U6V8V5</accession>
<name>A0A4U6V8V5_SETVI</name>
<dbReference type="AlphaFoldDB" id="A0A4U6V8V5"/>
<dbReference type="EMBL" id="CM016554">
    <property type="protein sequence ID" value="TKW24795.1"/>
    <property type="molecule type" value="Genomic_DNA"/>
</dbReference>
<proteinExistence type="predicted"/>
<sequence>MPPSTPTHQARRHSLHLSYPLPLPVSSSSLQAFLRPKSWLCPCSSTIVRPKSTLPLAPPSSLIPNRRADPHQHGARQSRVHSRCGERWVAAAGA</sequence>
<dbReference type="Proteomes" id="UP000298652">
    <property type="component" value="Chromosome 3"/>
</dbReference>
<organism evidence="2 3">
    <name type="scientific">Setaria viridis</name>
    <name type="common">Green bristlegrass</name>
    <name type="synonym">Setaria italica subsp. viridis</name>
    <dbReference type="NCBI Taxonomy" id="4556"/>
    <lineage>
        <taxon>Eukaryota</taxon>
        <taxon>Viridiplantae</taxon>
        <taxon>Streptophyta</taxon>
        <taxon>Embryophyta</taxon>
        <taxon>Tracheophyta</taxon>
        <taxon>Spermatophyta</taxon>
        <taxon>Magnoliopsida</taxon>
        <taxon>Liliopsida</taxon>
        <taxon>Poales</taxon>
        <taxon>Poaceae</taxon>
        <taxon>PACMAD clade</taxon>
        <taxon>Panicoideae</taxon>
        <taxon>Panicodae</taxon>
        <taxon>Paniceae</taxon>
        <taxon>Cenchrinae</taxon>
        <taxon>Setaria</taxon>
    </lineage>
</organism>
<feature type="region of interest" description="Disordered" evidence="1">
    <location>
        <begin position="52"/>
        <end position="84"/>
    </location>
</feature>
<protein>
    <submittedName>
        <fullName evidence="2">Uncharacterized protein</fullName>
    </submittedName>
</protein>
<evidence type="ECO:0000313" key="3">
    <source>
        <dbReference type="Proteomes" id="UP000298652"/>
    </source>
</evidence>
<evidence type="ECO:0000256" key="1">
    <source>
        <dbReference type="SAM" id="MobiDB-lite"/>
    </source>
</evidence>
<evidence type="ECO:0000313" key="2">
    <source>
        <dbReference type="EMBL" id="TKW24795.1"/>
    </source>
</evidence>
<reference evidence="2" key="1">
    <citation type="submission" date="2019-03" db="EMBL/GenBank/DDBJ databases">
        <title>WGS assembly of Setaria viridis.</title>
        <authorList>
            <person name="Huang P."/>
            <person name="Jenkins J."/>
            <person name="Grimwood J."/>
            <person name="Barry K."/>
            <person name="Healey A."/>
            <person name="Mamidi S."/>
            <person name="Sreedasyam A."/>
            <person name="Shu S."/>
            <person name="Feldman M."/>
            <person name="Wu J."/>
            <person name="Yu Y."/>
            <person name="Chen C."/>
            <person name="Johnson J."/>
            <person name="Rokhsar D."/>
            <person name="Baxter I."/>
            <person name="Schmutz J."/>
            <person name="Brutnell T."/>
            <person name="Kellogg E."/>
        </authorList>
    </citation>
    <scope>NUCLEOTIDE SEQUENCE [LARGE SCALE GENOMIC DNA]</scope>
</reference>
<gene>
    <name evidence="2" type="ORF">SEVIR_3G073250v2</name>
</gene>
<dbReference type="Gramene" id="TKW24795">
    <property type="protein sequence ID" value="TKW24795"/>
    <property type="gene ID" value="SEVIR_3G073250v2"/>
</dbReference>
<feature type="compositionally biased region" description="Basic residues" evidence="1">
    <location>
        <begin position="73"/>
        <end position="82"/>
    </location>
</feature>